<dbReference type="AlphaFoldDB" id="A0A8H6RE53"/>
<dbReference type="InterPro" id="IPR013785">
    <property type="entry name" value="Aldolase_TIM"/>
</dbReference>
<dbReference type="InterPro" id="IPR001155">
    <property type="entry name" value="OxRdtase_FMN_N"/>
</dbReference>
<dbReference type="GO" id="GO:0016491">
    <property type="term" value="F:oxidoreductase activity"/>
    <property type="evidence" value="ECO:0007669"/>
    <property type="project" value="UniProtKB-KW"/>
</dbReference>
<evidence type="ECO:0000313" key="7">
    <source>
        <dbReference type="EMBL" id="KAF7188972.1"/>
    </source>
</evidence>
<dbReference type="Proteomes" id="UP000660729">
    <property type="component" value="Unassembled WGS sequence"/>
</dbReference>
<dbReference type="EMBL" id="JABCIY010000204">
    <property type="protein sequence ID" value="KAF7188972.1"/>
    <property type="molecule type" value="Genomic_DNA"/>
</dbReference>
<evidence type="ECO:0000313" key="8">
    <source>
        <dbReference type="Proteomes" id="UP000660729"/>
    </source>
</evidence>
<proteinExistence type="inferred from homology"/>
<dbReference type="Gene3D" id="3.20.20.70">
    <property type="entry name" value="Aldolase class I"/>
    <property type="match status" value="1"/>
</dbReference>
<dbReference type="OrthoDB" id="1663137at2759"/>
<evidence type="ECO:0000259" key="6">
    <source>
        <dbReference type="Pfam" id="PF00724"/>
    </source>
</evidence>
<comment type="similarity">
    <text evidence="1">Belongs to the NADH:flavin oxidoreductase/NADH oxidase family.</text>
</comment>
<reference evidence="7" key="1">
    <citation type="submission" date="2020-04" db="EMBL/GenBank/DDBJ databases">
        <title>Draft genome resource of the tomato pathogen Pseudocercospora fuligena.</title>
        <authorList>
            <person name="Zaccaron A."/>
        </authorList>
    </citation>
    <scope>NUCLEOTIDE SEQUENCE</scope>
    <source>
        <strain evidence="7">PF001</strain>
    </source>
</reference>
<evidence type="ECO:0000256" key="3">
    <source>
        <dbReference type="ARBA" id="ARBA00022643"/>
    </source>
</evidence>
<evidence type="ECO:0000256" key="2">
    <source>
        <dbReference type="ARBA" id="ARBA00022630"/>
    </source>
</evidence>
<comment type="caution">
    <text evidence="7">The sequence shown here is derived from an EMBL/GenBank/DDBJ whole genome shotgun (WGS) entry which is preliminary data.</text>
</comment>
<feature type="domain" description="NADH:flavin oxidoreductase/NADH oxidase N-terminal" evidence="6">
    <location>
        <begin position="55"/>
        <end position="391"/>
    </location>
</feature>
<keyword evidence="3" id="KW-0288">FMN</keyword>
<keyword evidence="8" id="KW-1185">Reference proteome</keyword>
<keyword evidence="4" id="KW-0560">Oxidoreductase</keyword>
<dbReference type="Pfam" id="PF00724">
    <property type="entry name" value="Oxidored_FMN"/>
    <property type="match status" value="1"/>
</dbReference>
<dbReference type="InterPro" id="IPR051799">
    <property type="entry name" value="NADH_flavin_oxidoreductase"/>
</dbReference>
<accession>A0A8H6RE53</accession>
<sequence>MEYDKATAPGSPEAKAYPHLSQSVGGQNGKLRVDGPKVDVNVLKESITFPFSGRTAKNRFLKAPMTERLCKWNAEGEEISARGFPTKEYEHLYETWGKGEIGVIVAGNLMLKYDAVEAFGNPILPDNHDGRVEAFKKVSEKAKANGSLFIAQLSHPGRQGSAALNPNPVSASDVQLKIKWAGNWFAQPRALTVPEIKDLVKHWGEVAYLCYQAGMDGVQVHCAHGYLLAQFLSNTTNLRTDEYGGSLENRSRIIFEIIEEIHRRVNDPKFIVCVKINSVEFQPGGQTPEDCRDLCIKLEEARVDFIDLSGGTFEGRAFEHKKESTKKRESYFIEFAELIRPLLKKTKLYVTGGFRTASGMVRAIEDGATDGIGIGRPLGAEPFLCKEILEGKVTGAIENFMHLPKNTQATGSQLHQIGLGDEMISDWSDEAEVQRWLEADKLEEERKLAILPKVDSSGYARIKAESGFAYLRSAA</sequence>
<dbReference type="GO" id="GO:0010181">
    <property type="term" value="F:FMN binding"/>
    <property type="evidence" value="ECO:0007669"/>
    <property type="project" value="InterPro"/>
</dbReference>
<name>A0A8H6RE53_9PEZI</name>
<protein>
    <submittedName>
        <fullName evidence="7">NADH-dependent flavin oxidoreductase nadA</fullName>
    </submittedName>
</protein>
<evidence type="ECO:0000256" key="5">
    <source>
        <dbReference type="SAM" id="MobiDB-lite"/>
    </source>
</evidence>
<evidence type="ECO:0000256" key="1">
    <source>
        <dbReference type="ARBA" id="ARBA00005979"/>
    </source>
</evidence>
<keyword evidence="2" id="KW-0285">Flavoprotein</keyword>
<dbReference type="PANTHER" id="PTHR43656">
    <property type="entry name" value="BINDING OXIDOREDUCTASE, PUTATIVE (AFU_ORTHOLOGUE AFUA_2G08260)-RELATED"/>
    <property type="match status" value="1"/>
</dbReference>
<dbReference type="PANTHER" id="PTHR43656:SF5">
    <property type="entry name" value="NADH:FLAVIN OXIDOREDUCTASE_NADH OXIDASE N-TERMINAL DOMAIN-CONTAINING PROTEIN"/>
    <property type="match status" value="1"/>
</dbReference>
<organism evidence="7 8">
    <name type="scientific">Pseudocercospora fuligena</name>
    <dbReference type="NCBI Taxonomy" id="685502"/>
    <lineage>
        <taxon>Eukaryota</taxon>
        <taxon>Fungi</taxon>
        <taxon>Dikarya</taxon>
        <taxon>Ascomycota</taxon>
        <taxon>Pezizomycotina</taxon>
        <taxon>Dothideomycetes</taxon>
        <taxon>Dothideomycetidae</taxon>
        <taxon>Mycosphaerellales</taxon>
        <taxon>Mycosphaerellaceae</taxon>
        <taxon>Pseudocercospora</taxon>
    </lineage>
</organism>
<gene>
    <name evidence="7" type="ORF">HII31_09895</name>
</gene>
<dbReference type="CDD" id="cd04733">
    <property type="entry name" value="OYE_like_2_FMN"/>
    <property type="match status" value="1"/>
</dbReference>
<feature type="region of interest" description="Disordered" evidence="5">
    <location>
        <begin position="1"/>
        <end position="31"/>
    </location>
</feature>
<evidence type="ECO:0000256" key="4">
    <source>
        <dbReference type="ARBA" id="ARBA00023002"/>
    </source>
</evidence>
<dbReference type="SUPFAM" id="SSF51395">
    <property type="entry name" value="FMN-linked oxidoreductases"/>
    <property type="match status" value="1"/>
</dbReference>